<evidence type="ECO:0000313" key="1">
    <source>
        <dbReference type="EMBL" id="UYW01691.1"/>
    </source>
</evidence>
<dbReference type="Proteomes" id="UP001163328">
    <property type="component" value="Chromosome"/>
</dbReference>
<dbReference type="Pfam" id="PF20050">
    <property type="entry name" value="DUF6452"/>
    <property type="match status" value="1"/>
</dbReference>
<organism evidence="1 2">
    <name type="scientific">Flavobacterium agricola</name>
    <dbReference type="NCBI Taxonomy" id="2870839"/>
    <lineage>
        <taxon>Bacteria</taxon>
        <taxon>Pseudomonadati</taxon>
        <taxon>Bacteroidota</taxon>
        <taxon>Flavobacteriia</taxon>
        <taxon>Flavobacteriales</taxon>
        <taxon>Flavobacteriaceae</taxon>
        <taxon>Flavobacterium</taxon>
    </lineage>
</organism>
<dbReference type="InterPro" id="IPR045607">
    <property type="entry name" value="DUF6452"/>
</dbReference>
<keyword evidence="2" id="KW-1185">Reference proteome</keyword>
<sequence length="163" mass="18186">MKNILKYFVLLTSCLLFWSCEKDDICAEEDPTTQAVVLEFFDKNDPTKAKNPNQLLAYVSGKDIAIAAEGNKLVLPLMVNANTTTWNLVLNGNNDNATDDIADVVTFNYEVEQQYVSKACGYKANFILNPTDGVTTTHNWISAIEVINPNIVNPNEIHIKVLF</sequence>
<accession>A0ABY6LZI4</accession>
<protein>
    <recommendedName>
        <fullName evidence="3">Lipoprotein</fullName>
    </recommendedName>
</protein>
<proteinExistence type="predicted"/>
<gene>
    <name evidence="1" type="ORF">K5I29_01830</name>
</gene>
<reference evidence="1" key="1">
    <citation type="submission" date="2021-08" db="EMBL/GenBank/DDBJ databases">
        <title>Flavobacterium sp. strain CC-SYL302.</title>
        <authorList>
            <person name="Lin S.-Y."/>
            <person name="Lee T.-H."/>
            <person name="Young C.-C."/>
        </authorList>
    </citation>
    <scope>NUCLEOTIDE SEQUENCE</scope>
    <source>
        <strain evidence="1">CC-SYL302</strain>
    </source>
</reference>
<name>A0ABY6LZI4_9FLAO</name>
<dbReference type="EMBL" id="CP081495">
    <property type="protein sequence ID" value="UYW01691.1"/>
    <property type="molecule type" value="Genomic_DNA"/>
</dbReference>
<evidence type="ECO:0008006" key="3">
    <source>
        <dbReference type="Google" id="ProtNLM"/>
    </source>
</evidence>
<evidence type="ECO:0000313" key="2">
    <source>
        <dbReference type="Proteomes" id="UP001163328"/>
    </source>
</evidence>
<dbReference type="RefSeq" id="WP_264434163.1">
    <property type="nucleotide sequence ID" value="NZ_CP081495.1"/>
</dbReference>